<dbReference type="Pfam" id="PF22352">
    <property type="entry name" value="K319L-like_PKD"/>
    <property type="match status" value="1"/>
</dbReference>
<organism evidence="3 4">
    <name type="scientific">Halogranum gelatinilyticum</name>
    <dbReference type="NCBI Taxonomy" id="660521"/>
    <lineage>
        <taxon>Archaea</taxon>
        <taxon>Methanobacteriati</taxon>
        <taxon>Methanobacteriota</taxon>
        <taxon>Stenosarchaea group</taxon>
        <taxon>Halobacteria</taxon>
        <taxon>Halobacteriales</taxon>
        <taxon>Haloferacaceae</taxon>
    </lineage>
</organism>
<evidence type="ECO:0000313" key="4">
    <source>
        <dbReference type="Proteomes" id="UP000199451"/>
    </source>
</evidence>
<reference evidence="4" key="1">
    <citation type="submission" date="2016-10" db="EMBL/GenBank/DDBJ databases">
        <authorList>
            <person name="Varghese N."/>
            <person name="Submissions S."/>
        </authorList>
    </citation>
    <scope>NUCLEOTIDE SEQUENCE [LARGE SCALE GENOMIC DNA]</scope>
    <source>
        <strain evidence="4">CGMCC 1.10119</strain>
    </source>
</reference>
<feature type="domain" description="PKD" evidence="2">
    <location>
        <begin position="28"/>
        <end position="117"/>
    </location>
</feature>
<dbReference type="InterPro" id="IPR022409">
    <property type="entry name" value="PKD/Chitinase_dom"/>
</dbReference>
<dbReference type="PROSITE" id="PS50093">
    <property type="entry name" value="PKD"/>
    <property type="match status" value="1"/>
</dbReference>
<dbReference type="EMBL" id="FNHL01000009">
    <property type="protein sequence ID" value="SDN26859.1"/>
    <property type="molecule type" value="Genomic_DNA"/>
</dbReference>
<dbReference type="InterPro" id="IPR013783">
    <property type="entry name" value="Ig-like_fold"/>
</dbReference>
<feature type="region of interest" description="Disordered" evidence="1">
    <location>
        <begin position="824"/>
        <end position="847"/>
    </location>
</feature>
<dbReference type="STRING" id="660521.SAMN04487949_3781"/>
<name>A0A1G9ZZH4_9EURY</name>
<dbReference type="OrthoDB" id="308103at2157"/>
<evidence type="ECO:0000313" key="3">
    <source>
        <dbReference type="EMBL" id="SDN26859.1"/>
    </source>
</evidence>
<accession>A0A1G9ZZH4</accession>
<dbReference type="InterPro" id="IPR035986">
    <property type="entry name" value="PKD_dom_sf"/>
</dbReference>
<keyword evidence="4" id="KW-1185">Reference proteome</keyword>
<dbReference type="RefSeq" id="WP_089700070.1">
    <property type="nucleotide sequence ID" value="NZ_FNHL01000009.1"/>
</dbReference>
<dbReference type="SMART" id="SM00089">
    <property type="entry name" value="PKD"/>
    <property type="match status" value="1"/>
</dbReference>
<dbReference type="AlphaFoldDB" id="A0A1G9ZZH4"/>
<proteinExistence type="predicted"/>
<feature type="compositionally biased region" description="Low complexity" evidence="1">
    <location>
        <begin position="220"/>
        <end position="229"/>
    </location>
</feature>
<dbReference type="Proteomes" id="UP000199451">
    <property type="component" value="Unassembled WGS sequence"/>
</dbReference>
<sequence>MKLSPVIVAFLLVTTLVPAGVVGATNEAPLPEAGLDQTVTRGSTVFLDATGSRDPDGRIVDYEWSVTSPTGRSVPLSDESSPRTTFEANTRGQYEVTLTVTDDDGAERTDTLYVTVERGQAPQATVDGPDTSLVGTTETFTATLDRGAAPLERIVWTVDGTTVANRSLSSETTTDSLNQTFGATGAHTISVKLVDTDGLTDTATTRHSSRPRQSPPDQPQPSVASQQSPTLDGPDLVTGGEPLRATYDLAGAPSGVVRSVQWYTEHGRIGSGGRQEIRWQPGDHRVYAVVTYTDGSSDVARFSDGSTTVVADPKPTVSVGDLTASSVLSGEAVGTDGYDNLQSVRVEVDGETLVRRPEITGRRGEWPRQTKRIQFTKSVQSFDDPLTIRITATDRRGQTTTVSKEVTPVGEPEIVESGFVNLPVDSYHERIDPERYAAKHVVKIELNGADPENVSVVQTPQKKERTIQVDRGQFDKNRYAEDGTLTVVSYWSAEKPGTYELESRTKYTSLNTPVTENLVVEPSPPEVRLTAETDGTTQSADNWGLILDASRSFDPDGTDLKYFWGEGADPIGPGNSTGELRSLRSATLVVEDGSGARATQNHSYHQFFVPPNATIEPVDDGPYTANETVTFAVSTNNYKFSKNRYETQIRAKPVDVDGEVKDWHKTTRKPTGKTAANQRQWHGIIEVPASELIAKDGAVEIYNQNNPERISVTHPLPSVTVTQNAPPVYKITGINEIKYLIRAEKQIQRTVDSPDEKLRLLTKGYNVTDSRVTDREFVLEERVKVHEAQYETETQSFRQRGYREMFLKDRSEWEKAGTRRETRTWTSTETEWRDSRTGDGDFTGNTRRKQIEPADYKRQYKYEYTDEETRTGTRTVWETRTRTVQETRTRTVERCFGFRCYTYDETYTVTDEEEYEVQTTERYTYTVTERETYWAFFSHGYSHDRTGESRLIKISPAEYTTQYQYRFEETHQEDYIVYEASRQVQVAPAQYEWRPTTTVNDELKAYQRSRQSDYRLGSQSVSKEWTLTKSLGTAKVISDSYRDEDNVIETRATVSGFKMNRQLNPETGEFTITGGEDFEIVHRESGLLSEAEIRRSYRSTTRCADENPMRRWECQ</sequence>
<dbReference type="Gene3D" id="2.60.40.10">
    <property type="entry name" value="Immunoglobulins"/>
    <property type="match status" value="1"/>
</dbReference>
<feature type="region of interest" description="Disordered" evidence="1">
    <location>
        <begin position="201"/>
        <end position="242"/>
    </location>
</feature>
<dbReference type="InterPro" id="IPR000601">
    <property type="entry name" value="PKD_dom"/>
</dbReference>
<protein>
    <submittedName>
        <fullName evidence="3">PKD domain-containing protein</fullName>
    </submittedName>
</protein>
<dbReference type="CDD" id="cd00146">
    <property type="entry name" value="PKD"/>
    <property type="match status" value="1"/>
</dbReference>
<feature type="compositionally biased region" description="Basic and acidic residues" evidence="1">
    <location>
        <begin position="830"/>
        <end position="839"/>
    </location>
</feature>
<evidence type="ECO:0000256" key="1">
    <source>
        <dbReference type="SAM" id="MobiDB-lite"/>
    </source>
</evidence>
<evidence type="ECO:0000259" key="2">
    <source>
        <dbReference type="PROSITE" id="PS50093"/>
    </source>
</evidence>
<dbReference type="SUPFAM" id="SSF49299">
    <property type="entry name" value="PKD domain"/>
    <property type="match status" value="1"/>
</dbReference>
<gene>
    <name evidence="3" type="ORF">SAMN04487949_3781</name>
</gene>